<protein>
    <submittedName>
        <fullName evidence="1">Uncharacterized protein</fullName>
    </submittedName>
</protein>
<keyword evidence="2" id="KW-1185">Reference proteome</keyword>
<dbReference type="EMBL" id="CP002305">
    <property type="protein sequence ID" value="ADQ16238.1"/>
    <property type="molecule type" value="Genomic_DNA"/>
</dbReference>
<accession>E4RWR9</accession>
<sequence length="195" mass="22739">MNLERRSANVLLIFSRHMKKSILLASLLFLQCTKENNPIDRELHYFDTRGVIENTISKLSQEKPKVVKLWKYGRAEEKRMVEDMDWEKELKLFLDADINKSSFIGSYDSTRAGQMITYSLKSNENLPVKILSVSQDSTDLEIHAIRTSENYFFTTYGDLLLRIKDEKLDSYNIHTVQKLLWFDADTTVVSGKVLY</sequence>
<gene>
    <name evidence="1" type="ordered locus">Lbys_0463</name>
</gene>
<organism evidence="1 2">
    <name type="scientific">Leadbetterella byssophila (strain DSM 17132 / JCM 16389 / KACC 11308 / NBRC 106382 / 4M15)</name>
    <dbReference type="NCBI Taxonomy" id="649349"/>
    <lineage>
        <taxon>Bacteria</taxon>
        <taxon>Pseudomonadati</taxon>
        <taxon>Bacteroidota</taxon>
        <taxon>Cytophagia</taxon>
        <taxon>Cytophagales</taxon>
        <taxon>Leadbetterellaceae</taxon>
        <taxon>Leadbetterella</taxon>
    </lineage>
</organism>
<evidence type="ECO:0000313" key="1">
    <source>
        <dbReference type="EMBL" id="ADQ16238.1"/>
    </source>
</evidence>
<name>E4RWR9_LEAB4</name>
<reference evidence="1 2" key="2">
    <citation type="journal article" date="2011" name="Stand. Genomic Sci.">
        <title>Complete genome sequence of Leadbetterella byssophila type strain (4M15).</title>
        <authorList>
            <person name="Abt B."/>
            <person name="Teshima H."/>
            <person name="Lucas S."/>
            <person name="Lapidus A."/>
            <person name="Del Rio T.G."/>
            <person name="Nolan M."/>
            <person name="Tice H."/>
            <person name="Cheng J.F."/>
            <person name="Pitluck S."/>
            <person name="Liolios K."/>
            <person name="Pagani I."/>
            <person name="Ivanova N."/>
            <person name="Mavromatis K."/>
            <person name="Pati A."/>
            <person name="Tapia R."/>
            <person name="Han C."/>
            <person name="Goodwin L."/>
            <person name="Chen A."/>
            <person name="Palaniappan K."/>
            <person name="Land M."/>
            <person name="Hauser L."/>
            <person name="Chang Y.J."/>
            <person name="Jeffries C.D."/>
            <person name="Rohde M."/>
            <person name="Goker M."/>
            <person name="Tindall B.J."/>
            <person name="Detter J.C."/>
            <person name="Woyke T."/>
            <person name="Bristow J."/>
            <person name="Eisen J.A."/>
            <person name="Markowitz V."/>
            <person name="Hugenholtz P."/>
            <person name="Klenk H.P."/>
            <person name="Kyrpides N.C."/>
        </authorList>
    </citation>
    <scope>NUCLEOTIDE SEQUENCE [LARGE SCALE GENOMIC DNA]</scope>
    <source>
        <strain evidence="2">DSM 17132 / JCM 16389 / KACC 11308 / NBRC 106382 / 4M15</strain>
    </source>
</reference>
<proteinExistence type="predicted"/>
<dbReference type="Proteomes" id="UP000007435">
    <property type="component" value="Chromosome"/>
</dbReference>
<dbReference type="HOGENOM" id="CLU_121883_0_0_10"/>
<dbReference type="KEGG" id="lby:Lbys_0463"/>
<dbReference type="AlphaFoldDB" id="E4RWR9"/>
<reference key="1">
    <citation type="submission" date="2010-11" db="EMBL/GenBank/DDBJ databases">
        <title>The complete genome of Leadbetterella byssophila DSM 17132.</title>
        <authorList>
            <consortium name="US DOE Joint Genome Institute (JGI-PGF)"/>
            <person name="Lucas S."/>
            <person name="Copeland A."/>
            <person name="Lapidus A."/>
            <person name="Glavina del Rio T."/>
            <person name="Dalin E."/>
            <person name="Tice H."/>
            <person name="Bruce D."/>
            <person name="Goodwin L."/>
            <person name="Pitluck S."/>
            <person name="Kyrpides N."/>
            <person name="Mavromatis K."/>
            <person name="Ivanova N."/>
            <person name="Teshima H."/>
            <person name="Brettin T."/>
            <person name="Detter J.C."/>
            <person name="Han C."/>
            <person name="Tapia R."/>
            <person name="Land M."/>
            <person name="Hauser L."/>
            <person name="Markowitz V."/>
            <person name="Cheng J.-F."/>
            <person name="Hugenholtz P."/>
            <person name="Woyke T."/>
            <person name="Wu D."/>
            <person name="Tindall B."/>
            <person name="Pomrenke H.G."/>
            <person name="Brambilla E."/>
            <person name="Klenk H.-P."/>
            <person name="Eisen J.A."/>
        </authorList>
    </citation>
    <scope>NUCLEOTIDE SEQUENCE [LARGE SCALE GENOMIC DNA]</scope>
    <source>
        <strain>DSM 17132</strain>
    </source>
</reference>
<evidence type="ECO:0000313" key="2">
    <source>
        <dbReference type="Proteomes" id="UP000007435"/>
    </source>
</evidence>